<evidence type="ECO:0000313" key="9">
    <source>
        <dbReference type="Proteomes" id="UP001065174"/>
    </source>
</evidence>
<dbReference type="InterPro" id="IPR002173">
    <property type="entry name" value="Carboh/pur_kinase_PfkB_CS"/>
</dbReference>
<dbReference type="Gene3D" id="3.40.1190.20">
    <property type="match status" value="1"/>
</dbReference>
<dbReference type="EMBL" id="CP106679">
    <property type="protein sequence ID" value="UXP32257.1"/>
    <property type="molecule type" value="Genomic_DNA"/>
</dbReference>
<dbReference type="GO" id="GO:0016301">
    <property type="term" value="F:kinase activity"/>
    <property type="evidence" value="ECO:0007669"/>
    <property type="project" value="UniProtKB-KW"/>
</dbReference>
<sequence length="303" mass="33220">MKKRVLVVCPNPAIDIYAYIDHFNVGIPNRITKEKKYPGGKGLHVGMALSELGIEVTIAGFWGGESGQWIKKSCNEYYPNIQFIGTELEQWSRSCYTFKSEGNFDDTEILGTGPEIQKQDFQAFIESIESHLPSTVMVVLSGSWPKGSPENGYAEIIRIAQQANIKSMLDCTGKQLENALMNRPYAVHLNRKEITDFYQCDFDKAKQQILQSCELAAITDGAKGLSLLTSQGTYHSLAKIDKVLSTIGAGDCLTAGVVAGIVEKLDPQSIANLGAACGAANCKREDLGMLYISEVKALLYMMV</sequence>
<protein>
    <submittedName>
        <fullName evidence="8">PfkB family carbohydrate kinase</fullName>
    </submittedName>
</protein>
<keyword evidence="5" id="KW-0067">ATP-binding</keyword>
<dbReference type="PIRSF" id="PIRSF000535">
    <property type="entry name" value="1PFK/6PFK/LacC"/>
    <property type="match status" value="1"/>
</dbReference>
<proteinExistence type="inferred from homology"/>
<keyword evidence="2 6" id="KW-0808">Transferase</keyword>
<evidence type="ECO:0000313" key="8">
    <source>
        <dbReference type="EMBL" id="UXP32257.1"/>
    </source>
</evidence>
<name>A0ABY6CP15_9BACT</name>
<dbReference type="InterPro" id="IPR011611">
    <property type="entry name" value="PfkB_dom"/>
</dbReference>
<evidence type="ECO:0000256" key="6">
    <source>
        <dbReference type="PIRNR" id="PIRNR000535"/>
    </source>
</evidence>
<dbReference type="Proteomes" id="UP001065174">
    <property type="component" value="Chromosome"/>
</dbReference>
<evidence type="ECO:0000259" key="7">
    <source>
        <dbReference type="Pfam" id="PF00294"/>
    </source>
</evidence>
<dbReference type="PROSITE" id="PS00584">
    <property type="entry name" value="PFKB_KINASES_2"/>
    <property type="match status" value="1"/>
</dbReference>
<dbReference type="Pfam" id="PF00294">
    <property type="entry name" value="PfkB"/>
    <property type="match status" value="1"/>
</dbReference>
<reference evidence="8" key="1">
    <citation type="submission" date="2022-09" db="EMBL/GenBank/DDBJ databases">
        <title>Comparative genomics and taxonomic characterization of three novel marine species of genus Reichenbachiella exhibiting antioxidant and polysaccharide degradation activities.</title>
        <authorList>
            <person name="Muhammad N."/>
            <person name="Lee Y.-J."/>
            <person name="Ko J."/>
            <person name="Kim S.-G."/>
        </authorList>
    </citation>
    <scope>NUCLEOTIDE SEQUENCE</scope>
    <source>
        <strain evidence="8">BKB1-1</strain>
    </source>
</reference>
<dbReference type="PANTHER" id="PTHR46566:SF2">
    <property type="entry name" value="ATP-DEPENDENT 6-PHOSPHOFRUCTOKINASE ISOZYME 2"/>
    <property type="match status" value="1"/>
</dbReference>
<evidence type="ECO:0000256" key="1">
    <source>
        <dbReference type="ARBA" id="ARBA00010688"/>
    </source>
</evidence>
<evidence type="ECO:0000256" key="4">
    <source>
        <dbReference type="ARBA" id="ARBA00022777"/>
    </source>
</evidence>
<evidence type="ECO:0000256" key="3">
    <source>
        <dbReference type="ARBA" id="ARBA00022741"/>
    </source>
</evidence>
<evidence type="ECO:0000256" key="2">
    <source>
        <dbReference type="ARBA" id="ARBA00022679"/>
    </source>
</evidence>
<evidence type="ECO:0000256" key="5">
    <source>
        <dbReference type="ARBA" id="ARBA00022840"/>
    </source>
</evidence>
<dbReference type="PANTHER" id="PTHR46566">
    <property type="entry name" value="1-PHOSPHOFRUCTOKINASE-RELATED"/>
    <property type="match status" value="1"/>
</dbReference>
<accession>A0ABY6CP15</accession>
<gene>
    <name evidence="8" type="ORF">N6H18_18115</name>
</gene>
<feature type="domain" description="Carbohydrate kinase PfkB" evidence="7">
    <location>
        <begin position="14"/>
        <end position="285"/>
    </location>
</feature>
<dbReference type="InterPro" id="IPR017583">
    <property type="entry name" value="Tagatose/fructose_Pkinase"/>
</dbReference>
<keyword evidence="4 8" id="KW-0418">Kinase</keyword>
<dbReference type="SUPFAM" id="SSF53613">
    <property type="entry name" value="Ribokinase-like"/>
    <property type="match status" value="1"/>
</dbReference>
<organism evidence="8 9">
    <name type="scientific">Reichenbachiella agarivorans</name>
    <dbReference type="NCBI Taxonomy" id="2979464"/>
    <lineage>
        <taxon>Bacteria</taxon>
        <taxon>Pseudomonadati</taxon>
        <taxon>Bacteroidota</taxon>
        <taxon>Cytophagia</taxon>
        <taxon>Cytophagales</taxon>
        <taxon>Reichenbachiellaceae</taxon>
        <taxon>Reichenbachiella</taxon>
    </lineage>
</organism>
<comment type="similarity">
    <text evidence="1">Belongs to the carbohydrate kinase PfkB family.</text>
</comment>
<keyword evidence="3" id="KW-0547">Nucleotide-binding</keyword>
<keyword evidence="9" id="KW-1185">Reference proteome</keyword>
<dbReference type="InterPro" id="IPR029056">
    <property type="entry name" value="Ribokinase-like"/>
</dbReference>
<dbReference type="RefSeq" id="WP_262309693.1">
    <property type="nucleotide sequence ID" value="NZ_CP106679.1"/>
</dbReference>